<gene>
    <name evidence="1" type="primary">AVEN_99911_1</name>
    <name evidence="1" type="ORF">TNCV_1339501</name>
</gene>
<keyword evidence="2" id="KW-1185">Reference proteome</keyword>
<evidence type="ECO:0000313" key="2">
    <source>
        <dbReference type="Proteomes" id="UP000887159"/>
    </source>
</evidence>
<comment type="caution">
    <text evidence="1">The sequence shown here is derived from an EMBL/GenBank/DDBJ whole genome shotgun (WGS) entry which is preliminary data.</text>
</comment>
<protein>
    <submittedName>
        <fullName evidence="1">Uncharacterized protein</fullName>
    </submittedName>
</protein>
<evidence type="ECO:0000313" key="1">
    <source>
        <dbReference type="EMBL" id="GFX89251.1"/>
    </source>
</evidence>
<dbReference type="Proteomes" id="UP000887159">
    <property type="component" value="Unassembled WGS sequence"/>
</dbReference>
<proteinExistence type="predicted"/>
<reference evidence="1" key="1">
    <citation type="submission" date="2020-08" db="EMBL/GenBank/DDBJ databases">
        <title>Multicomponent nature underlies the extraordinary mechanical properties of spider dragline silk.</title>
        <authorList>
            <person name="Kono N."/>
            <person name="Nakamura H."/>
            <person name="Mori M."/>
            <person name="Yoshida Y."/>
            <person name="Ohtoshi R."/>
            <person name="Malay A.D."/>
            <person name="Moran D.A.P."/>
            <person name="Tomita M."/>
            <person name="Numata K."/>
            <person name="Arakawa K."/>
        </authorList>
    </citation>
    <scope>NUCLEOTIDE SEQUENCE</scope>
</reference>
<name>A0A8X6UR55_TRICX</name>
<sequence>MLLKKENNFELNELLRFVAIKEECVNPIAKRLGTALRNKFKEWRVKGVTLGGRKQGSLTDAAVTKLQNFYRKAIVDNVPEVDNIKTSILATIFHCMSTDAKPMQSKCPEGKLSWSFYNRAEADNKVPGSHKSMKTKLSEEVVAKILPMYQHLASKEILLTCVSGKTQNTNESLHSCVWRKCSKDVFA</sequence>
<dbReference type="AlphaFoldDB" id="A0A8X6UR55"/>
<organism evidence="1 2">
    <name type="scientific">Trichonephila clavipes</name>
    <name type="common">Golden silk orbweaver</name>
    <name type="synonym">Nephila clavipes</name>
    <dbReference type="NCBI Taxonomy" id="2585209"/>
    <lineage>
        <taxon>Eukaryota</taxon>
        <taxon>Metazoa</taxon>
        <taxon>Ecdysozoa</taxon>
        <taxon>Arthropoda</taxon>
        <taxon>Chelicerata</taxon>
        <taxon>Arachnida</taxon>
        <taxon>Araneae</taxon>
        <taxon>Araneomorphae</taxon>
        <taxon>Entelegynae</taxon>
        <taxon>Araneoidea</taxon>
        <taxon>Nephilidae</taxon>
        <taxon>Trichonephila</taxon>
    </lineage>
</organism>
<dbReference type="EMBL" id="BMAU01021069">
    <property type="protein sequence ID" value="GFX89251.1"/>
    <property type="molecule type" value="Genomic_DNA"/>
</dbReference>
<accession>A0A8X6UR55</accession>